<feature type="domain" description="Tr-type G" evidence="5">
    <location>
        <begin position="4"/>
        <end position="92"/>
    </location>
</feature>
<dbReference type="InterPro" id="IPR027417">
    <property type="entry name" value="P-loop_NTPase"/>
</dbReference>
<sequence>MHVIATAGHVDHGKSTLVRALTGMEPDRWAEERRRGMTIDLGFGWTRLPAEIAFVDVPEHERFVPNMLAGVGPVPAVMMVVAADEGWRAQSEGASGGDRRARRPARAARRDPQPPGRPGTPRAEARTRGLLARRRRGRDGQRHHRQGPGRAARRPRPARRRVARARPGHRRTVVGGPRVHDPRPGHRRDGHARRRPHQRGRRTPARRPRPRRAGTLHVGSAAVPVRLRPLGDDTARLPLTTPLPLRIGDSALPRDLGRHRVVAGVTVLDVRPPRLATAGVVPARPAADERPPSTNQRHRYGCRSTLV</sequence>
<dbReference type="PANTHER" id="PTHR42854">
    <property type="entry name" value="EUKARYOTIC TRANSLATION INITIATION FACTOR 2 SUBUNIT 3 FAMILY MEMBER"/>
    <property type="match status" value="1"/>
</dbReference>
<accession>A0A132MUR0</accession>
<dbReference type="InterPro" id="IPR050543">
    <property type="entry name" value="eIF2G"/>
</dbReference>
<dbReference type="AlphaFoldDB" id="A0A132MUR0"/>
<feature type="region of interest" description="Disordered" evidence="4">
    <location>
        <begin position="89"/>
        <end position="222"/>
    </location>
</feature>
<dbReference type="GO" id="GO:0003924">
    <property type="term" value="F:GTPase activity"/>
    <property type="evidence" value="ECO:0007669"/>
    <property type="project" value="InterPro"/>
</dbReference>
<dbReference type="Pfam" id="PF00009">
    <property type="entry name" value="GTP_EFTU"/>
    <property type="match status" value="1"/>
</dbReference>
<feature type="compositionally biased region" description="Basic residues" evidence="4">
    <location>
        <begin position="185"/>
        <end position="214"/>
    </location>
</feature>
<organism evidence="6 7">
    <name type="scientific">Carbonactinospora thermoautotrophica</name>
    <dbReference type="NCBI Taxonomy" id="1469144"/>
    <lineage>
        <taxon>Bacteria</taxon>
        <taxon>Bacillati</taxon>
        <taxon>Actinomycetota</taxon>
        <taxon>Actinomycetes</taxon>
        <taxon>Kitasatosporales</taxon>
        <taxon>Carbonactinosporaceae</taxon>
        <taxon>Carbonactinospora</taxon>
    </lineage>
</organism>
<dbReference type="Gene3D" id="3.40.50.300">
    <property type="entry name" value="P-loop containing nucleotide triphosphate hydrolases"/>
    <property type="match status" value="1"/>
</dbReference>
<dbReference type="GO" id="GO:0016259">
    <property type="term" value="P:selenocysteine metabolic process"/>
    <property type="evidence" value="ECO:0007669"/>
    <property type="project" value="TreeGrafter"/>
</dbReference>
<evidence type="ECO:0000256" key="2">
    <source>
        <dbReference type="ARBA" id="ARBA00022917"/>
    </source>
</evidence>
<dbReference type="STRING" id="1469144.LI90_2471"/>
<dbReference type="Proteomes" id="UP000070188">
    <property type="component" value="Unassembled WGS sequence"/>
</dbReference>
<keyword evidence="2" id="KW-0648">Protein biosynthesis</keyword>
<keyword evidence="3" id="KW-0342">GTP-binding</keyword>
<proteinExistence type="predicted"/>
<dbReference type="SUPFAM" id="SSF52540">
    <property type="entry name" value="P-loop containing nucleoside triphosphate hydrolases"/>
    <property type="match status" value="1"/>
</dbReference>
<evidence type="ECO:0000313" key="7">
    <source>
        <dbReference type="Proteomes" id="UP000070188"/>
    </source>
</evidence>
<keyword evidence="6" id="KW-0251">Elongation factor</keyword>
<dbReference type="EMBL" id="LAXD01000001">
    <property type="protein sequence ID" value="KWX01440.1"/>
    <property type="molecule type" value="Genomic_DNA"/>
</dbReference>
<name>A0A132MUR0_9ACTN</name>
<dbReference type="GO" id="GO:0005525">
    <property type="term" value="F:GTP binding"/>
    <property type="evidence" value="ECO:0007669"/>
    <property type="project" value="UniProtKB-KW"/>
</dbReference>
<feature type="region of interest" description="Disordered" evidence="4">
    <location>
        <begin position="280"/>
        <end position="307"/>
    </location>
</feature>
<keyword evidence="7" id="KW-1185">Reference proteome</keyword>
<keyword evidence="1" id="KW-0547">Nucleotide-binding</keyword>
<evidence type="ECO:0000313" key="6">
    <source>
        <dbReference type="EMBL" id="KWX01440.1"/>
    </source>
</evidence>
<protein>
    <submittedName>
        <fullName evidence="6">Selenocysteine-specific translation elongation factor</fullName>
    </submittedName>
</protein>
<dbReference type="PANTHER" id="PTHR42854:SF3">
    <property type="entry name" value="EUKARYOTIC TRANSLATION INITIATION FACTOR 2 SUBUNIT 3-RELATED"/>
    <property type="match status" value="1"/>
</dbReference>
<evidence type="ECO:0000259" key="5">
    <source>
        <dbReference type="Pfam" id="PF00009"/>
    </source>
</evidence>
<dbReference type="InterPro" id="IPR000795">
    <property type="entry name" value="T_Tr_GTP-bd_dom"/>
</dbReference>
<dbReference type="PATRIC" id="fig|1469144.10.peg.2677"/>
<comment type="caution">
    <text evidence="6">The sequence shown here is derived from an EMBL/GenBank/DDBJ whole genome shotgun (WGS) entry which is preliminary data.</text>
</comment>
<evidence type="ECO:0000256" key="3">
    <source>
        <dbReference type="ARBA" id="ARBA00023134"/>
    </source>
</evidence>
<reference evidence="7" key="1">
    <citation type="submission" date="2015-04" db="EMBL/GenBank/DDBJ databases">
        <title>Physiological reanalysis, assessment of diazotrophy, and genome sequences of multiple isolates of Streptomyces thermoautotrophicus.</title>
        <authorList>
            <person name="MacKellar D.C."/>
            <person name="Lieber L."/>
            <person name="Norman J."/>
            <person name="Bolger A."/>
            <person name="Tobin C."/>
            <person name="Murray J.W."/>
            <person name="Chang R."/>
            <person name="Ford T."/>
            <person name="Nguyen P.Q."/>
            <person name="Woodward J."/>
            <person name="Permingeat H."/>
            <person name="Joshi N.S."/>
            <person name="Silver P.A."/>
            <person name="Usadel B."/>
            <person name="Rutherford A.W."/>
            <person name="Friesen M."/>
            <person name="Prell J."/>
        </authorList>
    </citation>
    <scope>NUCLEOTIDE SEQUENCE [LARGE SCALE GENOMIC DNA]</scope>
    <source>
        <strain evidence="7">H1</strain>
    </source>
</reference>
<evidence type="ECO:0000256" key="4">
    <source>
        <dbReference type="SAM" id="MobiDB-lite"/>
    </source>
</evidence>
<dbReference type="GO" id="GO:0003746">
    <property type="term" value="F:translation elongation factor activity"/>
    <property type="evidence" value="ECO:0007669"/>
    <property type="project" value="UniProtKB-KW"/>
</dbReference>
<dbReference type="GO" id="GO:0035368">
    <property type="term" value="F:selenocysteine insertion sequence binding"/>
    <property type="evidence" value="ECO:0007669"/>
    <property type="project" value="TreeGrafter"/>
</dbReference>
<gene>
    <name evidence="6" type="ORF">LI90_2471</name>
</gene>
<dbReference type="GO" id="GO:0001514">
    <property type="term" value="P:selenocysteine incorporation"/>
    <property type="evidence" value="ECO:0007669"/>
    <property type="project" value="TreeGrafter"/>
</dbReference>
<dbReference type="GO" id="GO:0000049">
    <property type="term" value="F:tRNA binding"/>
    <property type="evidence" value="ECO:0007669"/>
    <property type="project" value="TreeGrafter"/>
</dbReference>
<evidence type="ECO:0000256" key="1">
    <source>
        <dbReference type="ARBA" id="ARBA00022741"/>
    </source>
</evidence>
<feature type="compositionally biased region" description="Basic residues" evidence="4">
    <location>
        <begin position="131"/>
        <end position="172"/>
    </location>
</feature>
<dbReference type="GO" id="GO:0005829">
    <property type="term" value="C:cytosol"/>
    <property type="evidence" value="ECO:0007669"/>
    <property type="project" value="TreeGrafter"/>
</dbReference>